<evidence type="ECO:0000313" key="1">
    <source>
        <dbReference type="EMBL" id="CDW29266.1"/>
    </source>
</evidence>
<dbReference type="CDD" id="cd00096">
    <property type="entry name" value="Ig"/>
    <property type="match status" value="1"/>
</dbReference>
<dbReference type="GO" id="GO:0050808">
    <property type="term" value="P:synapse organization"/>
    <property type="evidence" value="ECO:0007669"/>
    <property type="project" value="TreeGrafter"/>
</dbReference>
<protein>
    <submittedName>
        <fullName evidence="1">Putative LOC101738126 [Bombyx mori]</fullName>
    </submittedName>
</protein>
<dbReference type="OrthoDB" id="6365338at2759"/>
<name>A0A0K2TV46_LEPSM</name>
<dbReference type="AlphaFoldDB" id="A0A0K2TV46"/>
<dbReference type="Gene3D" id="2.60.40.10">
    <property type="entry name" value="Immunoglobulins"/>
    <property type="match status" value="1"/>
</dbReference>
<dbReference type="InterPro" id="IPR013783">
    <property type="entry name" value="Ig-like_fold"/>
</dbReference>
<dbReference type="GO" id="GO:0032589">
    <property type="term" value="C:neuron projection membrane"/>
    <property type="evidence" value="ECO:0007669"/>
    <property type="project" value="TreeGrafter"/>
</dbReference>
<dbReference type="PANTHER" id="PTHR23279">
    <property type="entry name" value="DEFECTIVE PROBOSCIS EXTENSION RESPONSE DPR -RELATED"/>
    <property type="match status" value="1"/>
</dbReference>
<dbReference type="SUPFAM" id="SSF48726">
    <property type="entry name" value="Immunoglobulin"/>
    <property type="match status" value="1"/>
</dbReference>
<accession>A0A0K2TV46</accession>
<proteinExistence type="predicted"/>
<dbReference type="EMBL" id="HACA01011905">
    <property type="protein sequence ID" value="CDW29266.1"/>
    <property type="molecule type" value="Transcribed_RNA"/>
</dbReference>
<dbReference type="PANTHER" id="PTHR23279:SF36">
    <property type="entry name" value="DEFECTIVE PROBOSCIS EXTENSION RESPONSE 9, ISOFORM A"/>
    <property type="match status" value="1"/>
</dbReference>
<dbReference type="InterPro" id="IPR037448">
    <property type="entry name" value="Zig-8"/>
</dbReference>
<dbReference type="InterPro" id="IPR036179">
    <property type="entry name" value="Ig-like_dom_sf"/>
</dbReference>
<feature type="non-terminal residue" evidence="1">
    <location>
        <position position="1"/>
    </location>
</feature>
<organism evidence="1">
    <name type="scientific">Lepeophtheirus salmonis</name>
    <name type="common">Salmon louse</name>
    <name type="synonym">Caligus salmonis</name>
    <dbReference type="NCBI Taxonomy" id="72036"/>
    <lineage>
        <taxon>Eukaryota</taxon>
        <taxon>Metazoa</taxon>
        <taxon>Ecdysozoa</taxon>
        <taxon>Arthropoda</taxon>
        <taxon>Crustacea</taxon>
        <taxon>Multicrustacea</taxon>
        <taxon>Hexanauplia</taxon>
        <taxon>Copepoda</taxon>
        <taxon>Siphonostomatoida</taxon>
        <taxon>Caligidae</taxon>
        <taxon>Lepeophtheirus</taxon>
    </lineage>
</organism>
<sequence>DYTSMRGGVSVLTNKAETTVSSLIIQLATPKDGGQYSCQAGEDLKPAVVKVHVLNGDNIQSLHTNSATKKELLQIQLVSVTISIIELLNILSEY</sequence>
<reference evidence="1" key="1">
    <citation type="submission" date="2014-05" db="EMBL/GenBank/DDBJ databases">
        <authorList>
            <person name="Chronopoulou M."/>
        </authorList>
    </citation>
    <scope>NUCLEOTIDE SEQUENCE</scope>
    <source>
        <tissue evidence="1">Whole organism</tissue>
    </source>
</reference>